<dbReference type="InterPro" id="IPR036721">
    <property type="entry name" value="RCK_C_sf"/>
</dbReference>
<dbReference type="Pfam" id="PF02080">
    <property type="entry name" value="TrkA_C"/>
    <property type="match status" value="2"/>
</dbReference>
<organism evidence="9 10">
    <name type="scientific">Psychroflexus halocasei</name>
    <dbReference type="NCBI Taxonomy" id="908615"/>
    <lineage>
        <taxon>Bacteria</taxon>
        <taxon>Pseudomonadati</taxon>
        <taxon>Bacteroidota</taxon>
        <taxon>Flavobacteriia</taxon>
        <taxon>Flavobacteriales</taxon>
        <taxon>Flavobacteriaceae</taxon>
        <taxon>Psychroflexus</taxon>
    </lineage>
</organism>
<keyword evidence="4" id="KW-0677">Repeat</keyword>
<dbReference type="GO" id="GO:0008324">
    <property type="term" value="F:monoatomic cation transmembrane transporter activity"/>
    <property type="evidence" value="ECO:0007669"/>
    <property type="project" value="InterPro"/>
</dbReference>
<evidence type="ECO:0000256" key="5">
    <source>
        <dbReference type="ARBA" id="ARBA00022989"/>
    </source>
</evidence>
<feature type="domain" description="RCK C-terminal" evidence="8">
    <location>
        <begin position="208"/>
        <end position="292"/>
    </location>
</feature>
<evidence type="ECO:0000256" key="3">
    <source>
        <dbReference type="ARBA" id="ARBA00022692"/>
    </source>
</evidence>
<evidence type="ECO:0000313" key="9">
    <source>
        <dbReference type="EMBL" id="SEA20878.1"/>
    </source>
</evidence>
<evidence type="ECO:0000256" key="4">
    <source>
        <dbReference type="ARBA" id="ARBA00022737"/>
    </source>
</evidence>
<name>A0A1H3ZBI9_9FLAO</name>
<feature type="transmembrane region" description="Helical" evidence="7">
    <location>
        <begin position="575"/>
        <end position="595"/>
    </location>
</feature>
<dbReference type="GO" id="GO:0006813">
    <property type="term" value="P:potassium ion transport"/>
    <property type="evidence" value="ECO:0007669"/>
    <property type="project" value="InterPro"/>
</dbReference>
<feature type="domain" description="RCK C-terminal" evidence="8">
    <location>
        <begin position="300"/>
        <end position="384"/>
    </location>
</feature>
<comment type="subcellular location">
    <subcellularLocation>
        <location evidence="1">Membrane</location>
        <topology evidence="1">Multi-pass membrane protein</topology>
    </subcellularLocation>
</comment>
<feature type="transmembrane region" description="Helical" evidence="7">
    <location>
        <begin position="534"/>
        <end position="555"/>
    </location>
</feature>
<evidence type="ECO:0000256" key="1">
    <source>
        <dbReference type="ARBA" id="ARBA00004141"/>
    </source>
</evidence>
<feature type="transmembrane region" description="Helical" evidence="7">
    <location>
        <begin position="173"/>
        <end position="195"/>
    </location>
</feature>
<accession>A0A1H3ZBI9</accession>
<dbReference type="SUPFAM" id="SSF116726">
    <property type="entry name" value="TrkA C-terminal domain-like"/>
    <property type="match status" value="2"/>
</dbReference>
<dbReference type="Proteomes" id="UP000198820">
    <property type="component" value="Unassembled WGS sequence"/>
</dbReference>
<dbReference type="GO" id="GO:0005886">
    <property type="term" value="C:plasma membrane"/>
    <property type="evidence" value="ECO:0007669"/>
    <property type="project" value="TreeGrafter"/>
</dbReference>
<dbReference type="InterPro" id="IPR004680">
    <property type="entry name" value="Cit_transptr-like_dom"/>
</dbReference>
<dbReference type="RefSeq" id="WP_093241220.1">
    <property type="nucleotide sequence ID" value="NZ_FNQF01000004.1"/>
</dbReference>
<keyword evidence="6 7" id="KW-0472">Membrane</keyword>
<dbReference type="Pfam" id="PF03600">
    <property type="entry name" value="CitMHS"/>
    <property type="match status" value="1"/>
</dbReference>
<dbReference type="InterPro" id="IPR051679">
    <property type="entry name" value="DASS-Related_Transporters"/>
</dbReference>
<keyword evidence="3 7" id="KW-0812">Transmembrane</keyword>
<evidence type="ECO:0000259" key="8">
    <source>
        <dbReference type="PROSITE" id="PS51202"/>
    </source>
</evidence>
<feature type="transmembrane region" description="Helical" evidence="7">
    <location>
        <begin position="137"/>
        <end position="161"/>
    </location>
</feature>
<sequence>MTSAAIITLIIILIAVILFITEIISVDLIALLIVVSLVITGVLTPEEGVLGFSNKATITVAFMFILSAALLKTGALQYLAHRLSKIFKYKFDTGLLMMMLLIATISAFINNTPVVAVFIPVVIQIAHNTGQSPSKMLIPLSFASIFGGMCTLIGTSTNILVSGISKNETGLEINMFEMTPIALCLLVVGILYMRFIGIRILPNRKSDENLEDKFKLKNYLTDLEILEESTSVNQKIMDSELVKDYDMDIIEVKRNGSRFNLPQGDFVLQKGDLLKVRCNVEKIKSLKDKTKSIKISPLKLADNNLKGTNSVLVEMVITSSSMIHNKTLRDIDFRRSFRAVPLALKHREELKHDQLYDVTLKSGDIILAEVKTHYIKELKKIEAKEDAPFVLLSENHVTDFNRKKFGIVGGLILAMVILAALNIIDIMVGAISVVVILALTKVLDIKQIYQSVNWKIVFLLAGAISLGTAMQKTGLDLLIADNLISSLGAYGPIALISGLYLATSLLTEMMSNNASAALMAPIAIATAHSANYELMPFLIAVMLAASGTFMTPIGYQTNTMVYSAGQYKFTDFFKVGFGLNLIFWLVASFLIPYYYGMI</sequence>
<evidence type="ECO:0000256" key="7">
    <source>
        <dbReference type="SAM" id="Phobius"/>
    </source>
</evidence>
<dbReference type="InterPro" id="IPR031312">
    <property type="entry name" value="Na/sul_symport_CS"/>
</dbReference>
<protein>
    <submittedName>
        <fullName evidence="9">TrkA-C domain-containing protein</fullName>
    </submittedName>
</protein>
<proteinExistence type="predicted"/>
<dbReference type="PANTHER" id="PTHR43652">
    <property type="entry name" value="BASIC AMINO ACID ANTIPORTER YFCC-RELATED"/>
    <property type="match status" value="1"/>
</dbReference>
<evidence type="ECO:0000313" key="10">
    <source>
        <dbReference type="Proteomes" id="UP000198820"/>
    </source>
</evidence>
<feature type="transmembrane region" description="Helical" evidence="7">
    <location>
        <begin position="411"/>
        <end position="440"/>
    </location>
</feature>
<dbReference type="PROSITE" id="PS51202">
    <property type="entry name" value="RCK_C"/>
    <property type="match status" value="2"/>
</dbReference>
<evidence type="ECO:0000256" key="2">
    <source>
        <dbReference type="ARBA" id="ARBA00022448"/>
    </source>
</evidence>
<dbReference type="PROSITE" id="PS01271">
    <property type="entry name" value="NA_SULFATE"/>
    <property type="match status" value="1"/>
</dbReference>
<keyword evidence="10" id="KW-1185">Reference proteome</keyword>
<feature type="transmembrane region" description="Helical" evidence="7">
    <location>
        <begin position="6"/>
        <end position="39"/>
    </location>
</feature>
<dbReference type="AlphaFoldDB" id="A0A1H3ZBI9"/>
<dbReference type="EMBL" id="FNQF01000004">
    <property type="protein sequence ID" value="SEA20878.1"/>
    <property type="molecule type" value="Genomic_DNA"/>
</dbReference>
<dbReference type="PANTHER" id="PTHR43652:SF2">
    <property type="entry name" value="BASIC AMINO ACID ANTIPORTER YFCC-RELATED"/>
    <property type="match status" value="1"/>
</dbReference>
<dbReference type="STRING" id="908615.SAMN05421540_10417"/>
<feature type="transmembrane region" description="Helical" evidence="7">
    <location>
        <begin position="452"/>
        <end position="470"/>
    </location>
</feature>
<keyword evidence="2" id="KW-0813">Transport</keyword>
<feature type="transmembrane region" description="Helical" evidence="7">
    <location>
        <begin position="482"/>
        <end position="503"/>
    </location>
</feature>
<dbReference type="InterPro" id="IPR006037">
    <property type="entry name" value="RCK_C"/>
</dbReference>
<gene>
    <name evidence="9" type="ORF">SAMN05421540_10417</name>
</gene>
<feature type="transmembrane region" description="Helical" evidence="7">
    <location>
        <begin position="60"/>
        <end position="80"/>
    </location>
</feature>
<dbReference type="Gene3D" id="3.30.70.1450">
    <property type="entry name" value="Regulator of K+ conductance, C-terminal domain"/>
    <property type="match status" value="2"/>
</dbReference>
<evidence type="ECO:0000256" key="6">
    <source>
        <dbReference type="ARBA" id="ARBA00023136"/>
    </source>
</evidence>
<feature type="transmembrane region" description="Helical" evidence="7">
    <location>
        <begin position="100"/>
        <end position="125"/>
    </location>
</feature>
<reference evidence="9 10" key="1">
    <citation type="submission" date="2016-10" db="EMBL/GenBank/DDBJ databases">
        <authorList>
            <person name="de Groot N.N."/>
        </authorList>
    </citation>
    <scope>NUCLEOTIDE SEQUENCE [LARGE SCALE GENOMIC DNA]</scope>
    <source>
        <strain evidence="9 10">DSM 23581</strain>
    </source>
</reference>
<keyword evidence="5 7" id="KW-1133">Transmembrane helix</keyword>